<keyword evidence="3 5" id="KW-1133">Transmembrane helix</keyword>
<evidence type="ECO:0000256" key="3">
    <source>
        <dbReference type="ARBA" id="ARBA00022989"/>
    </source>
</evidence>
<protein>
    <submittedName>
        <fullName evidence="7">MFS transporter</fullName>
    </submittedName>
</protein>
<feature type="transmembrane region" description="Helical" evidence="5">
    <location>
        <begin position="150"/>
        <end position="172"/>
    </location>
</feature>
<comment type="caution">
    <text evidence="7">The sequence shown here is derived from an EMBL/GenBank/DDBJ whole genome shotgun (WGS) entry which is preliminary data.</text>
</comment>
<organism evidence="7 8">
    <name type="scientific">Terrabacter terrigena</name>
    <dbReference type="NCBI Taxonomy" id="574718"/>
    <lineage>
        <taxon>Bacteria</taxon>
        <taxon>Bacillati</taxon>
        <taxon>Actinomycetota</taxon>
        <taxon>Actinomycetes</taxon>
        <taxon>Micrococcales</taxon>
        <taxon>Intrasporangiaceae</taxon>
        <taxon>Terrabacter</taxon>
    </lineage>
</organism>
<feature type="transmembrane region" description="Helical" evidence="5">
    <location>
        <begin position="119"/>
        <end position="138"/>
    </location>
</feature>
<keyword evidence="4 5" id="KW-0472">Membrane</keyword>
<reference evidence="8" key="1">
    <citation type="journal article" date="2019" name="Int. J. Syst. Evol. Microbiol.">
        <title>The Global Catalogue of Microorganisms (GCM) 10K type strain sequencing project: providing services to taxonomists for standard genome sequencing and annotation.</title>
        <authorList>
            <consortium name="The Broad Institute Genomics Platform"/>
            <consortium name="The Broad Institute Genome Sequencing Center for Infectious Disease"/>
            <person name="Wu L."/>
            <person name="Ma J."/>
        </authorList>
    </citation>
    <scope>NUCLEOTIDE SEQUENCE [LARGE SCALE GENOMIC DNA]</scope>
    <source>
        <strain evidence="8">CCUG 57508</strain>
    </source>
</reference>
<keyword evidence="2 5" id="KW-0812">Transmembrane</keyword>
<dbReference type="EMBL" id="JBHTKH010000004">
    <property type="protein sequence ID" value="MFD1054191.1"/>
    <property type="molecule type" value="Genomic_DNA"/>
</dbReference>
<evidence type="ECO:0000256" key="4">
    <source>
        <dbReference type="ARBA" id="ARBA00023136"/>
    </source>
</evidence>
<feature type="transmembrane region" description="Helical" evidence="5">
    <location>
        <begin position="234"/>
        <end position="253"/>
    </location>
</feature>
<dbReference type="Gene3D" id="1.20.1250.20">
    <property type="entry name" value="MFS general substrate transporter like domains"/>
    <property type="match status" value="2"/>
</dbReference>
<proteinExistence type="predicted"/>
<feature type="transmembrane region" description="Helical" evidence="5">
    <location>
        <begin position="469"/>
        <end position="487"/>
    </location>
</feature>
<gene>
    <name evidence="7" type="ORF">ACFQ2V_07730</name>
</gene>
<feature type="transmembrane region" description="Helical" evidence="5">
    <location>
        <begin position="60"/>
        <end position="83"/>
    </location>
</feature>
<feature type="transmembrane region" description="Helical" evidence="5">
    <location>
        <begin position="343"/>
        <end position="361"/>
    </location>
</feature>
<evidence type="ECO:0000313" key="8">
    <source>
        <dbReference type="Proteomes" id="UP001597046"/>
    </source>
</evidence>
<feature type="transmembrane region" description="Helical" evidence="5">
    <location>
        <begin position="373"/>
        <end position="394"/>
    </location>
</feature>
<keyword evidence="8" id="KW-1185">Reference proteome</keyword>
<name>A0ABW3MU99_9MICO</name>
<dbReference type="SUPFAM" id="SSF103473">
    <property type="entry name" value="MFS general substrate transporter"/>
    <property type="match status" value="1"/>
</dbReference>
<feature type="transmembrane region" description="Helical" evidence="5">
    <location>
        <begin position="400"/>
        <end position="423"/>
    </location>
</feature>
<feature type="transmembrane region" description="Helical" evidence="5">
    <location>
        <begin position="95"/>
        <end position="113"/>
    </location>
</feature>
<evidence type="ECO:0000256" key="5">
    <source>
        <dbReference type="SAM" id="Phobius"/>
    </source>
</evidence>
<feature type="transmembrane region" description="Helical" evidence="5">
    <location>
        <begin position="273"/>
        <end position="294"/>
    </location>
</feature>
<comment type="subcellular location">
    <subcellularLocation>
        <location evidence="1">Cell membrane</location>
        <topology evidence="1">Multi-pass membrane protein</topology>
    </subcellularLocation>
</comment>
<accession>A0ABW3MU99</accession>
<evidence type="ECO:0000259" key="6">
    <source>
        <dbReference type="PROSITE" id="PS50850"/>
    </source>
</evidence>
<feature type="transmembrane region" description="Helical" evidence="5">
    <location>
        <begin position="19"/>
        <end position="40"/>
    </location>
</feature>
<evidence type="ECO:0000313" key="7">
    <source>
        <dbReference type="EMBL" id="MFD1054191.1"/>
    </source>
</evidence>
<dbReference type="Pfam" id="PF07690">
    <property type="entry name" value="MFS_1"/>
    <property type="match status" value="1"/>
</dbReference>
<dbReference type="InterPro" id="IPR011701">
    <property type="entry name" value="MFS"/>
</dbReference>
<dbReference type="PROSITE" id="PS50850">
    <property type="entry name" value="MFS"/>
    <property type="match status" value="1"/>
</dbReference>
<dbReference type="Proteomes" id="UP001597046">
    <property type="component" value="Unassembled WGS sequence"/>
</dbReference>
<feature type="domain" description="Major facilitator superfamily (MFS) profile" evidence="6">
    <location>
        <begin position="27"/>
        <end position="492"/>
    </location>
</feature>
<dbReference type="RefSeq" id="WP_386052096.1">
    <property type="nucleotide sequence ID" value="NZ_JBHTKH010000004.1"/>
</dbReference>
<dbReference type="InterPro" id="IPR020846">
    <property type="entry name" value="MFS_dom"/>
</dbReference>
<evidence type="ECO:0000256" key="1">
    <source>
        <dbReference type="ARBA" id="ARBA00004651"/>
    </source>
</evidence>
<feature type="transmembrane region" description="Helical" evidence="5">
    <location>
        <begin position="178"/>
        <end position="196"/>
    </location>
</feature>
<dbReference type="InterPro" id="IPR036259">
    <property type="entry name" value="MFS_trans_sf"/>
</dbReference>
<sequence length="502" mass="50272">MTHEAIAEPTRTTDDAPRLLSRTHAPVALGVVALVTLGAFENRAVSTALPSVLDELHAVTSYGVVTAAPLATYLVSLAAAGWWADRHGPAPVLRVGVLAFLAGLLATATAGALPQLVAGRLLGGLAEGLLDVGVMVLVARALDPRLRPRVMALFAAAWVLPSVLGPAVTGAVTEAVGWRWVFAAGPCVLVPVWLALRPAVAASGAYESSEASGAYESSELSGDTTRLTPRPLRLVLPWALLAATALVALSVVAERPLAGSGAEGPTSGAPGAGPFGPVPPVLVLATSLAALALAARRLLPEGSLRAACGIGGVVALRGLLSAAFMGVGAFLPLVLTVLRHHGALTAGISLSITGVAWSAGSAVQSRLTHRPMLLLRLGFGLLTAGLATTSLIVWADAPTAVGLTGWTVAGLGIGLTSSTLSVLTMGASEDAEQGLNNAGGQMAASMASAVFLAVAGGVIGWFGTPSREAFGVISGLAVSLGVLALVVTGRARCAVDVTVRGA</sequence>
<feature type="transmembrane region" description="Helical" evidence="5">
    <location>
        <begin position="443"/>
        <end position="463"/>
    </location>
</feature>
<dbReference type="PANTHER" id="PTHR23501">
    <property type="entry name" value="MAJOR FACILITATOR SUPERFAMILY"/>
    <property type="match status" value="1"/>
</dbReference>
<feature type="transmembrane region" description="Helical" evidence="5">
    <location>
        <begin position="306"/>
        <end position="331"/>
    </location>
</feature>
<dbReference type="PANTHER" id="PTHR23501:SF154">
    <property type="entry name" value="MULTIDRUG-EFFLUX TRANSPORTER RV1634-RELATED"/>
    <property type="match status" value="1"/>
</dbReference>
<evidence type="ECO:0000256" key="2">
    <source>
        <dbReference type="ARBA" id="ARBA00022692"/>
    </source>
</evidence>